<dbReference type="InterPro" id="IPR011419">
    <property type="entry name" value="ATP12_ATP_synth-F1-assembly"/>
</dbReference>
<dbReference type="RefSeq" id="WP_283425801.1">
    <property type="nucleotide sequence ID" value="NZ_FXTY01000003.1"/>
</dbReference>
<keyword evidence="2" id="KW-0809">Transit peptide</keyword>
<dbReference type="InterPro" id="IPR042272">
    <property type="entry name" value="ATP12_ATP_synth-F1-assembly_N"/>
</dbReference>
<evidence type="ECO:0000256" key="2">
    <source>
        <dbReference type="ARBA" id="ARBA00022946"/>
    </source>
</evidence>
<dbReference type="PANTHER" id="PTHR21013:SF10">
    <property type="entry name" value="ATP SYNTHASE MITOCHONDRIAL F1 COMPLEX ASSEMBLY FACTOR 2"/>
    <property type="match status" value="1"/>
</dbReference>
<evidence type="ECO:0000313" key="5">
    <source>
        <dbReference type="Proteomes" id="UP001157961"/>
    </source>
</evidence>
<dbReference type="Proteomes" id="UP001157961">
    <property type="component" value="Unassembled WGS sequence"/>
</dbReference>
<evidence type="ECO:0000313" key="4">
    <source>
        <dbReference type="EMBL" id="SMP18989.1"/>
    </source>
</evidence>
<keyword evidence="5" id="KW-1185">Reference proteome</keyword>
<dbReference type="EMBL" id="FXTY01000003">
    <property type="protein sequence ID" value="SMP18989.1"/>
    <property type="molecule type" value="Genomic_DNA"/>
</dbReference>
<evidence type="ECO:0000256" key="3">
    <source>
        <dbReference type="ARBA" id="ARBA00023186"/>
    </source>
</evidence>
<name>A0ABY1NVD2_9RHOB</name>
<dbReference type="Gene3D" id="3.30.2180.10">
    <property type="entry name" value="ATP12-like"/>
    <property type="match status" value="1"/>
</dbReference>
<dbReference type="Pfam" id="PF07542">
    <property type="entry name" value="ATP12"/>
    <property type="match status" value="1"/>
</dbReference>
<dbReference type="PANTHER" id="PTHR21013">
    <property type="entry name" value="ATP SYNTHASE MITOCHONDRIAL F1 COMPLEX ASSEMBLY FACTOR 2/ATP12 PROTEIN, MITOCHONDRIAL PRECURSOR"/>
    <property type="match status" value="1"/>
</dbReference>
<evidence type="ECO:0000256" key="1">
    <source>
        <dbReference type="ARBA" id="ARBA00008231"/>
    </source>
</evidence>
<dbReference type="Gene3D" id="1.10.3580.10">
    <property type="entry name" value="ATP12 ATPase"/>
    <property type="match status" value="1"/>
</dbReference>
<reference evidence="4 5" key="1">
    <citation type="submission" date="2017-05" db="EMBL/GenBank/DDBJ databases">
        <authorList>
            <person name="Varghese N."/>
            <person name="Submissions S."/>
        </authorList>
    </citation>
    <scope>NUCLEOTIDE SEQUENCE [LARGE SCALE GENOMIC DNA]</scope>
    <source>
        <strain evidence="4 5">DSM 29734</strain>
    </source>
</reference>
<dbReference type="SUPFAM" id="SSF160909">
    <property type="entry name" value="ATP12-like"/>
    <property type="match status" value="1"/>
</dbReference>
<dbReference type="InterPro" id="IPR023335">
    <property type="entry name" value="ATP12_ortho_dom_sf"/>
</dbReference>
<keyword evidence="3" id="KW-0143">Chaperone</keyword>
<sequence>MSGWAKKRFWKDTTYEATEGGFKVLLDGRGVKTPAKAPLVVPTEALAQAVVAEWDAQEGEIDPTGMPVTRSVNAAIDKVSIQRAEVADMLAEYGGSDLLCYRATNPEGLIARQAEAWDPLLDWAAETFDARLKTVAGVMFEAQDAEALSKLSASTHSFDNFELAAFHDLVGISGSLIIGFAATRDLHPVETLWKLSRIDEQWQEDQWGRDDEAAEEAEKKKQAFLHAYAFFQMSKK</sequence>
<organism evidence="4 5">
    <name type="scientific">Shimia sagamensis</name>
    <dbReference type="NCBI Taxonomy" id="1566352"/>
    <lineage>
        <taxon>Bacteria</taxon>
        <taxon>Pseudomonadati</taxon>
        <taxon>Pseudomonadota</taxon>
        <taxon>Alphaproteobacteria</taxon>
        <taxon>Rhodobacterales</taxon>
        <taxon>Roseobacteraceae</taxon>
    </lineage>
</organism>
<comment type="similarity">
    <text evidence="1">Belongs to the ATP12 family.</text>
</comment>
<protein>
    <submittedName>
        <fullName evidence="4">Chaperone required for the assembly of the F1-ATPase</fullName>
    </submittedName>
</protein>
<gene>
    <name evidence="4" type="ORF">SAMN06265373_103364</name>
</gene>
<proteinExistence type="inferred from homology"/>
<accession>A0ABY1NVD2</accession>
<comment type="caution">
    <text evidence="4">The sequence shown here is derived from an EMBL/GenBank/DDBJ whole genome shotgun (WGS) entry which is preliminary data.</text>
</comment>